<proteinExistence type="predicted"/>
<name>A0ABU7TMX0_9HYPH</name>
<accession>A0ABU7TMX0</accession>
<comment type="caution">
    <text evidence="2">The sequence shown here is derived from an EMBL/GenBank/DDBJ whole genome shotgun (WGS) entry which is preliminary data.</text>
</comment>
<feature type="transmembrane region" description="Helical" evidence="1">
    <location>
        <begin position="12"/>
        <end position="33"/>
    </location>
</feature>
<keyword evidence="3" id="KW-1185">Reference proteome</keyword>
<evidence type="ECO:0000313" key="3">
    <source>
        <dbReference type="Proteomes" id="UP001355206"/>
    </source>
</evidence>
<protein>
    <recommendedName>
        <fullName evidence="4">VanZ family protein</fullName>
    </recommendedName>
</protein>
<sequence>MLRSNAQWQGLIRVAAWILVALIAAVTLVPIGLRPVVTANPSFERIAAYAVAGLLMTIAYPRHWLWILAGSVVLAGGLEAGQTLTGTRHGRFDDFLVKAAAGLVGAVAGRPLAILADRSLATGALTGRSLAGRDLGDRDLGDRTCG</sequence>
<reference evidence="2 3" key="1">
    <citation type="journal article" date="2012" name="Genet. Mol. Biol.">
        <title>Analysis of 16S rRNA and mxaF genes revealing insights into Methylobacterium niche-specific plant association.</title>
        <authorList>
            <person name="Dourado M.N."/>
            <person name="Andreote F.D."/>
            <person name="Dini-Andreote F."/>
            <person name="Conti R."/>
            <person name="Araujo J.M."/>
            <person name="Araujo W.L."/>
        </authorList>
    </citation>
    <scope>NUCLEOTIDE SEQUENCE [LARGE SCALE GENOMIC DNA]</scope>
    <source>
        <strain evidence="2 3">TC3-10</strain>
    </source>
</reference>
<evidence type="ECO:0008006" key="4">
    <source>
        <dbReference type="Google" id="ProtNLM"/>
    </source>
</evidence>
<organism evidence="2 3">
    <name type="scientific">Methylobacterium oryzae</name>
    <dbReference type="NCBI Taxonomy" id="334852"/>
    <lineage>
        <taxon>Bacteria</taxon>
        <taxon>Pseudomonadati</taxon>
        <taxon>Pseudomonadota</taxon>
        <taxon>Alphaproteobacteria</taxon>
        <taxon>Hyphomicrobiales</taxon>
        <taxon>Methylobacteriaceae</taxon>
        <taxon>Methylobacterium</taxon>
    </lineage>
</organism>
<keyword evidence="1" id="KW-0472">Membrane</keyword>
<gene>
    <name evidence="2" type="ORF">MOTC310_10480</name>
</gene>
<keyword evidence="1" id="KW-0812">Transmembrane</keyword>
<dbReference type="Proteomes" id="UP001355206">
    <property type="component" value="Unassembled WGS sequence"/>
</dbReference>
<evidence type="ECO:0000313" key="2">
    <source>
        <dbReference type="EMBL" id="MEE7490861.1"/>
    </source>
</evidence>
<evidence type="ECO:0000256" key="1">
    <source>
        <dbReference type="SAM" id="Phobius"/>
    </source>
</evidence>
<dbReference type="RefSeq" id="WP_331301728.1">
    <property type="nucleotide sequence ID" value="NZ_MLCA01000006.1"/>
</dbReference>
<keyword evidence="1" id="KW-1133">Transmembrane helix</keyword>
<dbReference type="EMBL" id="MLCA01000006">
    <property type="protein sequence ID" value="MEE7490861.1"/>
    <property type="molecule type" value="Genomic_DNA"/>
</dbReference>